<dbReference type="InterPro" id="IPR008978">
    <property type="entry name" value="HSP20-like_chaperone"/>
</dbReference>
<dbReference type="PROSITE" id="PS01031">
    <property type="entry name" value="SHSP"/>
    <property type="match status" value="1"/>
</dbReference>
<accession>A0A1B8B3F0</accession>
<evidence type="ECO:0000256" key="1">
    <source>
        <dbReference type="ARBA" id="ARBA00023016"/>
    </source>
</evidence>
<feature type="compositionally biased region" description="Basic and acidic residues" evidence="4">
    <location>
        <begin position="198"/>
        <end position="221"/>
    </location>
</feature>
<dbReference type="Gene3D" id="2.60.40.790">
    <property type="match status" value="1"/>
</dbReference>
<evidence type="ECO:0000313" key="6">
    <source>
        <dbReference type="EMBL" id="OBS27250.1"/>
    </source>
</evidence>
<evidence type="ECO:0000256" key="2">
    <source>
        <dbReference type="PROSITE-ProRule" id="PRU00285"/>
    </source>
</evidence>
<dbReference type="SUPFAM" id="SSF49764">
    <property type="entry name" value="HSP20-like chaperones"/>
    <property type="match status" value="1"/>
</dbReference>
<evidence type="ECO:0000259" key="5">
    <source>
        <dbReference type="PROSITE" id="PS01031"/>
    </source>
</evidence>
<gene>
    <name evidence="6" type="ORF">FPOA_01192</name>
</gene>
<dbReference type="CDD" id="cd06464">
    <property type="entry name" value="ACD_sHsps-like"/>
    <property type="match status" value="1"/>
</dbReference>
<keyword evidence="1" id="KW-0346">Stress response</keyword>
<dbReference type="AlphaFoldDB" id="A0A1B8B3F0"/>
<feature type="domain" description="SHSP" evidence="5">
    <location>
        <begin position="123"/>
        <end position="295"/>
    </location>
</feature>
<dbReference type="PANTHER" id="PTHR11527">
    <property type="entry name" value="HEAT-SHOCK PROTEIN 20 FAMILY MEMBER"/>
    <property type="match status" value="1"/>
</dbReference>
<evidence type="ECO:0000313" key="7">
    <source>
        <dbReference type="Proteomes" id="UP000091967"/>
    </source>
</evidence>
<evidence type="ECO:0000256" key="4">
    <source>
        <dbReference type="SAM" id="MobiDB-lite"/>
    </source>
</evidence>
<dbReference type="InterPro" id="IPR031107">
    <property type="entry name" value="Small_HSP"/>
</dbReference>
<comment type="caution">
    <text evidence="6">The sequence shown here is derived from an EMBL/GenBank/DDBJ whole genome shotgun (WGS) entry which is preliminary data.</text>
</comment>
<sequence>MPLFRTRVISRTSKWQILSIFRERRLFLQSWDLFFIASEIRHKQAQGNNTHNNHHFKTLHNSFSNTINLKHFTFEPITTTNTMAFFPRNFYNSDASFTPLFRLLDDFDSYSRQGTNGNGTRRSGLSHWQPKFDVRETGESYELHGELPGMKKSDVHIEFTEPQTMLIRGKTERTYTAGTPPASLVEGTEARGAIADNNEEHSSSHHATVEDEEQAKAHETSTEVTHQEQSQEVEKKLADQSKYWLTERSFGEFSRSFNFPTRVDQDNVSAKFNDGILSIVVPKAKKHESRRINVE</sequence>
<dbReference type="Pfam" id="PF00011">
    <property type="entry name" value="HSP20"/>
    <property type="match status" value="1"/>
</dbReference>
<dbReference type="Proteomes" id="UP000091967">
    <property type="component" value="Unassembled WGS sequence"/>
</dbReference>
<dbReference type="STRING" id="36050.A0A1B8B3F0"/>
<dbReference type="InterPro" id="IPR002068">
    <property type="entry name" value="A-crystallin/Hsp20_dom"/>
</dbReference>
<dbReference type="EMBL" id="LYXU01000001">
    <property type="protein sequence ID" value="OBS27250.1"/>
    <property type="molecule type" value="Genomic_DNA"/>
</dbReference>
<evidence type="ECO:0000256" key="3">
    <source>
        <dbReference type="RuleBase" id="RU003616"/>
    </source>
</evidence>
<organism evidence="6 7">
    <name type="scientific">Fusarium poae</name>
    <dbReference type="NCBI Taxonomy" id="36050"/>
    <lineage>
        <taxon>Eukaryota</taxon>
        <taxon>Fungi</taxon>
        <taxon>Dikarya</taxon>
        <taxon>Ascomycota</taxon>
        <taxon>Pezizomycotina</taxon>
        <taxon>Sordariomycetes</taxon>
        <taxon>Hypocreomycetidae</taxon>
        <taxon>Hypocreales</taxon>
        <taxon>Nectriaceae</taxon>
        <taxon>Fusarium</taxon>
    </lineage>
</organism>
<keyword evidence="7" id="KW-1185">Reference proteome</keyword>
<reference evidence="6 7" key="1">
    <citation type="submission" date="2016-06" db="EMBL/GenBank/DDBJ databases">
        <title>Living apart together: crosstalk between the core and supernumerary genomes in a fungal plant pathogen.</title>
        <authorList>
            <person name="Vanheule A."/>
            <person name="Audenaert K."/>
            <person name="Warris S."/>
            <person name="Van De Geest H."/>
            <person name="Schijlen E."/>
            <person name="Hofte M."/>
            <person name="De Saeger S."/>
            <person name="Haesaert G."/>
            <person name="Waalwijk C."/>
            <person name="Van Der Lee T."/>
        </authorList>
    </citation>
    <scope>NUCLEOTIDE SEQUENCE [LARGE SCALE GENOMIC DNA]</scope>
    <source>
        <strain evidence="6 7">2516</strain>
    </source>
</reference>
<comment type="similarity">
    <text evidence="2 3">Belongs to the small heat shock protein (HSP20) family.</text>
</comment>
<feature type="region of interest" description="Disordered" evidence="4">
    <location>
        <begin position="166"/>
        <end position="234"/>
    </location>
</feature>
<proteinExistence type="inferred from homology"/>
<name>A0A1B8B3F0_FUSPO</name>
<dbReference type="OMA" id="RSAMSHW"/>
<protein>
    <recommendedName>
        <fullName evidence="5">SHSP domain-containing protein</fullName>
    </recommendedName>
</protein>